<dbReference type="AlphaFoldDB" id="A0A1V2L1E4"/>
<comment type="similarity">
    <text evidence="2">Belongs to the 2H phosphoesterase superfamily. CPD1 family.</text>
</comment>
<dbReference type="VEuPathDB" id="FungiDB:BON22_4541"/>
<dbReference type="InterPro" id="IPR009097">
    <property type="entry name" value="Cyclic_Pdiesterase"/>
</dbReference>
<dbReference type="InterPro" id="IPR012386">
    <property type="entry name" value="Cyclic-nucl_3Pdiesterase"/>
</dbReference>
<dbReference type="PANTHER" id="PTHR28141">
    <property type="entry name" value="2',3'-CYCLIC-NUCLEOTIDE 3'-PHOSPHODIESTERASE"/>
    <property type="match status" value="1"/>
</dbReference>
<evidence type="ECO:0000256" key="2">
    <source>
        <dbReference type="ARBA" id="ARBA00006037"/>
    </source>
</evidence>
<dbReference type="GO" id="GO:0004113">
    <property type="term" value="F:2',3'-cyclic-nucleotide 3'-phosphodiesterase activity"/>
    <property type="evidence" value="ECO:0007669"/>
    <property type="project" value="UniProtKB-EC"/>
</dbReference>
<dbReference type="GO" id="GO:0009187">
    <property type="term" value="P:cyclic nucleotide metabolic process"/>
    <property type="evidence" value="ECO:0007669"/>
    <property type="project" value="TreeGrafter"/>
</dbReference>
<dbReference type="SUPFAM" id="SSF55144">
    <property type="entry name" value="LigT-like"/>
    <property type="match status" value="1"/>
</dbReference>
<proteinExistence type="inferred from homology"/>
<organism evidence="5 6">
    <name type="scientific">Cyberlindnera fabianii</name>
    <name type="common">Yeast</name>
    <name type="synonym">Hansenula fabianii</name>
    <dbReference type="NCBI Taxonomy" id="36022"/>
    <lineage>
        <taxon>Eukaryota</taxon>
        <taxon>Fungi</taxon>
        <taxon>Dikarya</taxon>
        <taxon>Ascomycota</taxon>
        <taxon>Saccharomycotina</taxon>
        <taxon>Saccharomycetes</taxon>
        <taxon>Phaffomycetales</taxon>
        <taxon>Phaffomycetaceae</taxon>
        <taxon>Cyberlindnera</taxon>
    </lineage>
</organism>
<dbReference type="Pfam" id="PF07823">
    <property type="entry name" value="CPDase"/>
    <property type="match status" value="1"/>
</dbReference>
<comment type="caution">
    <text evidence="5">The sequence shown here is derived from an EMBL/GenBank/DDBJ whole genome shotgun (WGS) entry which is preliminary data.</text>
</comment>
<keyword evidence="6" id="KW-1185">Reference proteome</keyword>
<dbReference type="Gene3D" id="3.90.1140.10">
    <property type="entry name" value="Cyclic phosphodiesterase"/>
    <property type="match status" value="1"/>
</dbReference>
<dbReference type="STRING" id="36022.A0A1V2L1E4"/>
<accession>A0A1V2L1E4</accession>
<evidence type="ECO:0000256" key="1">
    <source>
        <dbReference type="ARBA" id="ARBA00003831"/>
    </source>
</evidence>
<comment type="function">
    <text evidence="1">Involved in the metabolism of ADP-ribose 1',2'-cyclic phosphate which is produced as a consequence of tRNA splicing.</text>
</comment>
<name>A0A1V2L1E4_CYBFA</name>
<reference evidence="6" key="1">
    <citation type="journal article" date="2017" name="Genome Announc.">
        <title>Genome sequences of Cyberlindnera fabianii 65, Pichia kudriavzevii 129, and Saccharomyces cerevisiae 131 isolated from fermented masau fruits in Zimbabwe.</title>
        <authorList>
            <person name="van Rijswijck I.M.H."/>
            <person name="Derks M.F.L."/>
            <person name="Abee T."/>
            <person name="de Ridder D."/>
            <person name="Smid E.J."/>
        </authorList>
    </citation>
    <scope>NUCLEOTIDE SEQUENCE [LARGE SCALE GENOMIC DNA]</scope>
    <source>
        <strain evidence="6">65</strain>
    </source>
</reference>
<gene>
    <name evidence="5" type="ORF">BON22_4541</name>
</gene>
<dbReference type="EC" id="3.1.4.37" evidence="3"/>
<evidence type="ECO:0000256" key="3">
    <source>
        <dbReference type="ARBA" id="ARBA00012317"/>
    </source>
</evidence>
<dbReference type="PANTHER" id="PTHR28141:SF1">
    <property type="entry name" value="2',3'-CYCLIC-NUCLEOTIDE 3'-PHOSPHODIESTERASE"/>
    <property type="match status" value="1"/>
</dbReference>
<dbReference type="EMBL" id="MPUK01000010">
    <property type="protein sequence ID" value="ONH65590.1"/>
    <property type="molecule type" value="Genomic_DNA"/>
</dbReference>
<sequence>MGIALWLCPKPSSQIHDTITSLSLGLHPLFDSPQFEPHITITSQLAVNSHADVRTVLESTIAALGDSLELDINISGLYLNHKNGYFKKVYLSVEKTKNLVSLATVIRELYVELPSRKDPQEARDAAETWAKEVFDPHVSLVYTSLAHFDTALVKTVKTRVEDYLNVMNIEVNQEGELQGYGYGWKGGVLKIVNCEGPVGEWEVLGSVDIHSSWK</sequence>
<evidence type="ECO:0000313" key="6">
    <source>
        <dbReference type="Proteomes" id="UP000189513"/>
    </source>
</evidence>
<evidence type="ECO:0000256" key="4">
    <source>
        <dbReference type="ARBA" id="ARBA00014478"/>
    </source>
</evidence>
<evidence type="ECO:0000313" key="5">
    <source>
        <dbReference type="EMBL" id="ONH65590.1"/>
    </source>
</evidence>
<protein>
    <recommendedName>
        <fullName evidence="4">2',3'-cyclic-nucleotide 3'-phosphodiesterase</fullName>
        <ecNumber evidence="3">3.1.4.37</ecNumber>
    </recommendedName>
</protein>
<dbReference type="OMA" id="FEPHITI"/>
<dbReference type="Proteomes" id="UP000189513">
    <property type="component" value="Unassembled WGS sequence"/>
</dbReference>